<reference evidence="2 3" key="1">
    <citation type="submission" date="2020-07" db="EMBL/GenBank/DDBJ databases">
        <title>Genomic Encyclopedia of Type Strains, Phase IV (KMG-V): Genome sequencing to study the core and pangenomes of soil and plant-associated prokaryotes.</title>
        <authorList>
            <person name="Whitman W."/>
        </authorList>
    </citation>
    <scope>NUCLEOTIDE SEQUENCE [LARGE SCALE GENOMIC DNA]</scope>
    <source>
        <strain evidence="2 3">SAS40</strain>
    </source>
</reference>
<dbReference type="RefSeq" id="WP_179586057.1">
    <property type="nucleotide sequence ID" value="NZ_JACBYR010000001.1"/>
</dbReference>
<feature type="compositionally biased region" description="Basic and acidic residues" evidence="1">
    <location>
        <begin position="38"/>
        <end position="48"/>
    </location>
</feature>
<dbReference type="SUPFAM" id="SSF47598">
    <property type="entry name" value="Ribbon-helix-helix"/>
    <property type="match status" value="1"/>
</dbReference>
<accession>A0A7Y9ITQ5</accession>
<dbReference type="InterPro" id="IPR010985">
    <property type="entry name" value="Ribbon_hlx_hlx"/>
</dbReference>
<sequence length="92" mass="9998">MKKTDLEKNKALKIMGAMKQSNLPDRFGTGASAAGTAVDRRTQRKMDQEQGLISFPVKIPATLAQEIREKSQADGVSVNDLVAQLLEKGLGR</sequence>
<proteinExistence type="predicted"/>
<dbReference type="EMBL" id="JACBYR010000001">
    <property type="protein sequence ID" value="NYE82851.1"/>
    <property type="molecule type" value="Genomic_DNA"/>
</dbReference>
<protein>
    <submittedName>
        <fullName evidence="2">Type IV secretory pathway VirB4 component</fullName>
    </submittedName>
</protein>
<organism evidence="2 3">
    <name type="scientific">Pigmentiphaga litoralis</name>
    <dbReference type="NCBI Taxonomy" id="516702"/>
    <lineage>
        <taxon>Bacteria</taxon>
        <taxon>Pseudomonadati</taxon>
        <taxon>Pseudomonadota</taxon>
        <taxon>Betaproteobacteria</taxon>
        <taxon>Burkholderiales</taxon>
        <taxon>Alcaligenaceae</taxon>
        <taxon>Pigmentiphaga</taxon>
    </lineage>
</organism>
<keyword evidence="3" id="KW-1185">Reference proteome</keyword>
<feature type="region of interest" description="Disordered" evidence="1">
    <location>
        <begin position="23"/>
        <end position="51"/>
    </location>
</feature>
<dbReference type="Proteomes" id="UP000542125">
    <property type="component" value="Unassembled WGS sequence"/>
</dbReference>
<evidence type="ECO:0000256" key="1">
    <source>
        <dbReference type="SAM" id="MobiDB-lite"/>
    </source>
</evidence>
<comment type="caution">
    <text evidence="2">The sequence shown here is derived from an EMBL/GenBank/DDBJ whole genome shotgun (WGS) entry which is preliminary data.</text>
</comment>
<evidence type="ECO:0000313" key="2">
    <source>
        <dbReference type="EMBL" id="NYE82851.1"/>
    </source>
</evidence>
<dbReference type="GO" id="GO:0006355">
    <property type="term" value="P:regulation of DNA-templated transcription"/>
    <property type="evidence" value="ECO:0007669"/>
    <property type="project" value="InterPro"/>
</dbReference>
<name>A0A7Y9ITQ5_9BURK</name>
<gene>
    <name evidence="2" type="ORF">FHW18_002122</name>
</gene>
<evidence type="ECO:0000313" key="3">
    <source>
        <dbReference type="Proteomes" id="UP000542125"/>
    </source>
</evidence>
<dbReference type="AlphaFoldDB" id="A0A7Y9ITQ5"/>